<feature type="compositionally biased region" description="Low complexity" evidence="1">
    <location>
        <begin position="243"/>
        <end position="254"/>
    </location>
</feature>
<feature type="compositionally biased region" description="Polar residues" evidence="1">
    <location>
        <begin position="313"/>
        <end position="334"/>
    </location>
</feature>
<dbReference type="HOGENOM" id="CLU_512133_0_0_1"/>
<keyword evidence="3" id="KW-1185">Reference proteome</keyword>
<evidence type="ECO:0000256" key="1">
    <source>
        <dbReference type="SAM" id="MobiDB-lite"/>
    </source>
</evidence>
<organism evidence="3">
    <name type="scientific">Caenorhabditis brenneri</name>
    <name type="common">Nematode worm</name>
    <dbReference type="NCBI Taxonomy" id="135651"/>
    <lineage>
        <taxon>Eukaryota</taxon>
        <taxon>Metazoa</taxon>
        <taxon>Ecdysozoa</taxon>
        <taxon>Nematoda</taxon>
        <taxon>Chromadorea</taxon>
        <taxon>Rhabditida</taxon>
        <taxon>Rhabditina</taxon>
        <taxon>Rhabditomorpha</taxon>
        <taxon>Rhabditoidea</taxon>
        <taxon>Rhabditidae</taxon>
        <taxon>Peloderinae</taxon>
        <taxon>Caenorhabditis</taxon>
    </lineage>
</organism>
<dbReference type="STRING" id="135651.G0P0E3"/>
<feature type="compositionally biased region" description="Polar residues" evidence="1">
    <location>
        <begin position="189"/>
        <end position="224"/>
    </location>
</feature>
<feature type="compositionally biased region" description="Polar residues" evidence="1">
    <location>
        <begin position="115"/>
        <end position="128"/>
    </location>
</feature>
<sequence>MSGNSSLPTNPPPNQPERSSMRLAVKESLEIPLVKINTSFSVSRLAPRPASGSPPQSLQPTGAGVLRASGLAPKLHSNIRACSGSALAPPQNGPSATGPVSRRPTGFLPSLKPSHGSSLPMSSGTNIRASLGSAPAPPQNGSSAFGPDSRRPIGFQRPSIHGSSGFSSMSSESNIRTSSGSALAPPQNGPTTTGPVSQRPTGSQRPSVPSRGSSLPMSSGTNRINPVLDSSRHAEVRFLSTQGSTAASAPSSGAGNVGTSGSTLAPRPPRSSPPMPSMPRNSRHFPTTNNKPGRSTPPTTRNPRAMDQAPSRRLNSSVRFLLTPGNSTPPTTRNPRAMDQAPSRRSNSRVRFLLTPGNSTPPTTRNPRAMDQAPSRGSNSSAKRRCTSPLSELHGQRRRHSRSGTMTIPAASVGQSSSDDDLQIVRVVPAQPQRPPSEFVPTGAQSYDCNRWTMLQLAEWACNKFGPEHPIVKKILENEVDGKKLNKAFEIYDIWHNARIFGFEDGELQKMYRELKPNFAALLRGEIPPIFN</sequence>
<name>G0P0E3_CAEBE</name>
<feature type="region of interest" description="Disordered" evidence="1">
    <location>
        <begin position="240"/>
        <end position="419"/>
    </location>
</feature>
<dbReference type="Proteomes" id="UP000008068">
    <property type="component" value="Unassembled WGS sequence"/>
</dbReference>
<feature type="compositionally biased region" description="Pro residues" evidence="1">
    <location>
        <begin position="266"/>
        <end position="277"/>
    </location>
</feature>
<feature type="region of interest" description="Disordered" evidence="1">
    <location>
        <begin position="1"/>
        <end position="24"/>
    </location>
</feature>
<dbReference type="InParanoid" id="G0P0E3"/>
<feature type="compositionally biased region" description="Polar residues" evidence="1">
    <location>
        <begin position="356"/>
        <end position="366"/>
    </location>
</feature>
<feature type="region of interest" description="Disordered" evidence="1">
    <location>
        <begin position="43"/>
        <end position="69"/>
    </location>
</feature>
<dbReference type="AlphaFoldDB" id="G0P0E3"/>
<evidence type="ECO:0000313" key="2">
    <source>
        <dbReference type="EMBL" id="EGT41679.1"/>
    </source>
</evidence>
<feature type="compositionally biased region" description="Low complexity" evidence="1">
    <location>
        <begin position="159"/>
        <end position="173"/>
    </location>
</feature>
<feature type="compositionally biased region" description="Polar residues" evidence="1">
    <location>
        <begin position="284"/>
        <end position="302"/>
    </location>
</feature>
<dbReference type="EMBL" id="GL379998">
    <property type="protein sequence ID" value="EGT41679.1"/>
    <property type="molecule type" value="Genomic_DNA"/>
</dbReference>
<reference evidence="3" key="1">
    <citation type="submission" date="2011-07" db="EMBL/GenBank/DDBJ databases">
        <authorList>
            <consortium name="Caenorhabditis brenneri Sequencing and Analysis Consortium"/>
            <person name="Wilson R.K."/>
        </authorList>
    </citation>
    <scope>NUCLEOTIDE SEQUENCE [LARGE SCALE GENOMIC DNA]</scope>
    <source>
        <strain evidence="3">PB2801</strain>
    </source>
</reference>
<evidence type="ECO:0000313" key="3">
    <source>
        <dbReference type="Proteomes" id="UP000008068"/>
    </source>
</evidence>
<proteinExistence type="predicted"/>
<gene>
    <name evidence="2" type="ORF">CAEBREN_26022</name>
</gene>
<feature type="region of interest" description="Disordered" evidence="1">
    <location>
        <begin position="83"/>
        <end position="228"/>
    </location>
</feature>
<protein>
    <submittedName>
        <fullName evidence="2">Uncharacterized protein</fullName>
    </submittedName>
</protein>
<accession>G0P0E3</accession>